<keyword evidence="2" id="KW-1185">Reference proteome</keyword>
<organism evidence="1 2">
    <name type="scientific">Entomophthora muscae</name>
    <dbReference type="NCBI Taxonomy" id="34485"/>
    <lineage>
        <taxon>Eukaryota</taxon>
        <taxon>Fungi</taxon>
        <taxon>Fungi incertae sedis</taxon>
        <taxon>Zoopagomycota</taxon>
        <taxon>Entomophthoromycotina</taxon>
        <taxon>Entomophthoromycetes</taxon>
        <taxon>Entomophthorales</taxon>
        <taxon>Entomophthoraceae</taxon>
        <taxon>Entomophthora</taxon>
    </lineage>
</organism>
<dbReference type="Proteomes" id="UP001165960">
    <property type="component" value="Unassembled WGS sequence"/>
</dbReference>
<sequence length="113" mass="12659">DKNTFKQPKGTKLSSKPTKPTKKKPVSSKKATPKPSSKPSPEPSPEKSLVHSTGGEEFDGSLTEHSFYNSASDKEPTKKKRSAQKSSPKDKSPAHEDCRKLRYQCYFNLPFKY</sequence>
<accession>A0ACC2TXR5</accession>
<reference evidence="1" key="1">
    <citation type="submission" date="2022-04" db="EMBL/GenBank/DDBJ databases">
        <title>Genome of the entomopathogenic fungus Entomophthora muscae.</title>
        <authorList>
            <person name="Elya C."/>
            <person name="Lovett B.R."/>
            <person name="Lee E."/>
            <person name="Macias A.M."/>
            <person name="Hajek A.E."/>
            <person name="De Bivort B.L."/>
            <person name="Kasson M.T."/>
            <person name="De Fine Licht H.H."/>
            <person name="Stajich J.E."/>
        </authorList>
    </citation>
    <scope>NUCLEOTIDE SEQUENCE</scope>
    <source>
        <strain evidence="1">Berkeley</strain>
    </source>
</reference>
<gene>
    <name evidence="1" type="ORF">DSO57_1037274</name>
</gene>
<evidence type="ECO:0000313" key="2">
    <source>
        <dbReference type="Proteomes" id="UP001165960"/>
    </source>
</evidence>
<protein>
    <submittedName>
        <fullName evidence="1">Uncharacterized protein</fullName>
    </submittedName>
</protein>
<name>A0ACC2TXR5_9FUNG</name>
<dbReference type="EMBL" id="QTSX02001812">
    <property type="protein sequence ID" value="KAJ9079261.1"/>
    <property type="molecule type" value="Genomic_DNA"/>
</dbReference>
<proteinExistence type="predicted"/>
<evidence type="ECO:0000313" key="1">
    <source>
        <dbReference type="EMBL" id="KAJ9079261.1"/>
    </source>
</evidence>
<feature type="non-terminal residue" evidence="1">
    <location>
        <position position="1"/>
    </location>
</feature>
<comment type="caution">
    <text evidence="1">The sequence shown here is derived from an EMBL/GenBank/DDBJ whole genome shotgun (WGS) entry which is preliminary data.</text>
</comment>